<dbReference type="AlphaFoldDB" id="A0AAN8XFK8"/>
<keyword evidence="6" id="KW-0227">DNA damage</keyword>
<keyword evidence="3" id="KW-0540">Nuclease</keyword>
<keyword evidence="8" id="KW-0460">Magnesium</keyword>
<keyword evidence="7" id="KW-0378">Hydrolase</keyword>
<dbReference type="GO" id="GO:0008821">
    <property type="term" value="F:crossover junction DNA endonuclease activity"/>
    <property type="evidence" value="ECO:0007669"/>
    <property type="project" value="TreeGrafter"/>
</dbReference>
<dbReference type="GO" id="GO:0000712">
    <property type="term" value="P:resolution of meiotic recombination intermediates"/>
    <property type="evidence" value="ECO:0007669"/>
    <property type="project" value="TreeGrafter"/>
</dbReference>
<evidence type="ECO:0000256" key="12">
    <source>
        <dbReference type="ARBA" id="ARBA00023254"/>
    </source>
</evidence>
<dbReference type="InterPro" id="IPR033310">
    <property type="entry name" value="Mms4/EME1/EME2"/>
</dbReference>
<sequence length="227" mass="26227">MSSDPFEESLPDIQNFTILTSGLDHDDDDEKVVENGLDYEVDEKDEQINKRKPKKMRSEEVREEKEAKRLEREMLKQQRAQEKAEAKVLKEAEKTSRRAMKPGTCLMYVRVQLDRHLLEHPDASQVISHLVAAEIKFEIVDSPVSCTATVVRIDPLSMQETLAEDAVILLPVVKFIELVERQIYHNGIAGLIHQCKQWKMELGNPRLTLVVAGIQNYFRYIEMSYCQ</sequence>
<evidence type="ECO:0000256" key="10">
    <source>
        <dbReference type="ARBA" id="ARBA00023204"/>
    </source>
</evidence>
<protein>
    <submittedName>
        <fullName evidence="14">Uncharacterized protein</fullName>
    </submittedName>
</protein>
<evidence type="ECO:0000256" key="4">
    <source>
        <dbReference type="ARBA" id="ARBA00022723"/>
    </source>
</evidence>
<evidence type="ECO:0000256" key="3">
    <source>
        <dbReference type="ARBA" id="ARBA00022722"/>
    </source>
</evidence>
<dbReference type="EMBL" id="JAXCGZ010003135">
    <property type="protein sequence ID" value="KAK7083412.1"/>
    <property type="molecule type" value="Genomic_DNA"/>
</dbReference>
<comment type="cofactor">
    <cofactor evidence="1">
        <name>Mg(2+)</name>
        <dbReference type="ChEBI" id="CHEBI:18420"/>
    </cofactor>
</comment>
<proteinExistence type="predicted"/>
<dbReference type="GO" id="GO:0006302">
    <property type="term" value="P:double-strand break repair"/>
    <property type="evidence" value="ECO:0007669"/>
    <property type="project" value="TreeGrafter"/>
</dbReference>
<feature type="region of interest" description="Disordered" evidence="13">
    <location>
        <begin position="44"/>
        <end position="66"/>
    </location>
</feature>
<keyword evidence="15" id="KW-1185">Reference proteome</keyword>
<dbReference type="Proteomes" id="UP001381693">
    <property type="component" value="Unassembled WGS sequence"/>
</dbReference>
<reference evidence="14 15" key="1">
    <citation type="submission" date="2023-11" db="EMBL/GenBank/DDBJ databases">
        <title>Halocaridina rubra genome assembly.</title>
        <authorList>
            <person name="Smith C."/>
        </authorList>
    </citation>
    <scope>NUCLEOTIDE SEQUENCE [LARGE SCALE GENOMIC DNA]</scope>
    <source>
        <strain evidence="14">EP-1</strain>
        <tissue evidence="14">Whole</tissue>
    </source>
</reference>
<dbReference type="Gene3D" id="3.40.50.10130">
    <property type="match status" value="1"/>
</dbReference>
<evidence type="ECO:0000313" key="14">
    <source>
        <dbReference type="EMBL" id="KAK7083412.1"/>
    </source>
</evidence>
<keyword evidence="4" id="KW-0479">Metal-binding</keyword>
<evidence type="ECO:0000256" key="13">
    <source>
        <dbReference type="SAM" id="MobiDB-lite"/>
    </source>
</evidence>
<evidence type="ECO:0000256" key="1">
    <source>
        <dbReference type="ARBA" id="ARBA00001946"/>
    </source>
</evidence>
<keyword evidence="10" id="KW-0234">DNA repair</keyword>
<dbReference type="GO" id="GO:0031573">
    <property type="term" value="P:mitotic intra-S DNA damage checkpoint signaling"/>
    <property type="evidence" value="ECO:0007669"/>
    <property type="project" value="TreeGrafter"/>
</dbReference>
<evidence type="ECO:0000256" key="5">
    <source>
        <dbReference type="ARBA" id="ARBA00022759"/>
    </source>
</evidence>
<evidence type="ECO:0000256" key="9">
    <source>
        <dbReference type="ARBA" id="ARBA00023172"/>
    </source>
</evidence>
<name>A0AAN8XFK8_HALRR</name>
<organism evidence="14 15">
    <name type="scientific">Halocaridina rubra</name>
    <name type="common">Hawaiian red shrimp</name>
    <dbReference type="NCBI Taxonomy" id="373956"/>
    <lineage>
        <taxon>Eukaryota</taxon>
        <taxon>Metazoa</taxon>
        <taxon>Ecdysozoa</taxon>
        <taxon>Arthropoda</taxon>
        <taxon>Crustacea</taxon>
        <taxon>Multicrustacea</taxon>
        <taxon>Malacostraca</taxon>
        <taxon>Eumalacostraca</taxon>
        <taxon>Eucarida</taxon>
        <taxon>Decapoda</taxon>
        <taxon>Pleocyemata</taxon>
        <taxon>Caridea</taxon>
        <taxon>Atyoidea</taxon>
        <taxon>Atyidae</taxon>
        <taxon>Halocaridina</taxon>
    </lineage>
</organism>
<keyword evidence="5" id="KW-0255">Endonuclease</keyword>
<keyword evidence="11" id="KW-0539">Nucleus</keyword>
<comment type="caution">
    <text evidence="14">The sequence shown here is derived from an EMBL/GenBank/DDBJ whole genome shotgun (WGS) entry which is preliminary data.</text>
</comment>
<evidence type="ECO:0000256" key="2">
    <source>
        <dbReference type="ARBA" id="ARBA00004123"/>
    </source>
</evidence>
<comment type="subcellular location">
    <subcellularLocation>
        <location evidence="2">Nucleus</location>
    </subcellularLocation>
</comment>
<feature type="compositionally biased region" description="Basic and acidic residues" evidence="13">
    <location>
        <begin position="56"/>
        <end position="66"/>
    </location>
</feature>
<dbReference type="PANTHER" id="PTHR21077:SF5">
    <property type="entry name" value="CROSSOVER JUNCTION ENDONUCLEASE MMS4"/>
    <property type="match status" value="1"/>
</dbReference>
<dbReference type="GO" id="GO:0046872">
    <property type="term" value="F:metal ion binding"/>
    <property type="evidence" value="ECO:0007669"/>
    <property type="project" value="UniProtKB-KW"/>
</dbReference>
<evidence type="ECO:0000256" key="6">
    <source>
        <dbReference type="ARBA" id="ARBA00022763"/>
    </source>
</evidence>
<dbReference type="GO" id="GO:0048476">
    <property type="term" value="C:Holliday junction resolvase complex"/>
    <property type="evidence" value="ECO:0007669"/>
    <property type="project" value="InterPro"/>
</dbReference>
<gene>
    <name evidence="14" type="ORF">SK128_006685</name>
</gene>
<dbReference type="GO" id="GO:0005634">
    <property type="term" value="C:nucleus"/>
    <property type="evidence" value="ECO:0007669"/>
    <property type="project" value="UniProtKB-SubCell"/>
</dbReference>
<evidence type="ECO:0000256" key="7">
    <source>
        <dbReference type="ARBA" id="ARBA00022801"/>
    </source>
</evidence>
<dbReference type="GO" id="GO:0031297">
    <property type="term" value="P:replication fork processing"/>
    <property type="evidence" value="ECO:0007669"/>
    <property type="project" value="TreeGrafter"/>
</dbReference>
<evidence type="ECO:0000313" key="15">
    <source>
        <dbReference type="Proteomes" id="UP001381693"/>
    </source>
</evidence>
<evidence type="ECO:0000256" key="8">
    <source>
        <dbReference type="ARBA" id="ARBA00022842"/>
    </source>
</evidence>
<accession>A0AAN8XFK8</accession>
<dbReference type="PANTHER" id="PTHR21077">
    <property type="entry name" value="EME1 PROTEIN"/>
    <property type="match status" value="1"/>
</dbReference>
<evidence type="ECO:0000256" key="11">
    <source>
        <dbReference type="ARBA" id="ARBA00023242"/>
    </source>
</evidence>
<keyword evidence="9" id="KW-0233">DNA recombination</keyword>
<keyword evidence="12" id="KW-0469">Meiosis</keyword>